<dbReference type="EMBL" id="JAAQYH010000019">
    <property type="protein sequence ID" value="NNA76596.1"/>
    <property type="molecule type" value="Genomic_DNA"/>
</dbReference>
<proteinExistence type="predicted"/>
<protein>
    <recommendedName>
        <fullName evidence="1">Dit-like phage tail protein N-terminal domain-containing protein</fullName>
    </recommendedName>
</protein>
<gene>
    <name evidence="3" type="ORF">HBO13_28575</name>
    <name evidence="4" type="ORF">HBO30_26320</name>
    <name evidence="2" type="ORF">K8W20_02750</name>
</gene>
<evidence type="ECO:0000313" key="3">
    <source>
        <dbReference type="EMBL" id="NNA76596.1"/>
    </source>
</evidence>
<dbReference type="EMBL" id="DYTS01000051">
    <property type="protein sequence ID" value="HJH17620.1"/>
    <property type="molecule type" value="Genomic_DNA"/>
</dbReference>
<sequence length="206" mass="21668">MSLMSIFTKTLPKIGPLEFDAKLEGITSKAITLTQYPVEFGANTNDHAILMPNRYLLTGAVSNSPLGLGLDDIGMMGAGAIATAVGGVGGAAITAVSAYLLSGGDDTRASTAWASLTAIMEARAKFDLDTGKEIMRDMMIIRLDERTRPENEDGLVFIAELQQVRIVRSTVGRGVTSADQLMKNDTVSTQGAPMISAGDAAVEVMP</sequence>
<organism evidence="3 5">
    <name type="scientific">Pseudomonas lactis</name>
    <dbReference type="NCBI Taxonomy" id="1615674"/>
    <lineage>
        <taxon>Bacteria</taxon>
        <taxon>Pseudomonadati</taxon>
        <taxon>Pseudomonadota</taxon>
        <taxon>Gammaproteobacteria</taxon>
        <taxon>Pseudomonadales</taxon>
        <taxon>Pseudomonadaceae</taxon>
        <taxon>Pseudomonas</taxon>
    </lineage>
</organism>
<dbReference type="AlphaFoldDB" id="A0A7Y1M7D2"/>
<reference evidence="2" key="3">
    <citation type="submission" date="2021-09" db="EMBL/GenBank/DDBJ databases">
        <authorList>
            <person name="Gilroy R."/>
        </authorList>
    </citation>
    <scope>NUCLEOTIDE SEQUENCE</scope>
    <source>
        <strain evidence="2">ChiSjej2B20-17149</strain>
    </source>
</reference>
<dbReference type="GeneID" id="45735309"/>
<evidence type="ECO:0000313" key="6">
    <source>
        <dbReference type="Proteomes" id="UP000586252"/>
    </source>
</evidence>
<reference evidence="5 6" key="1">
    <citation type="journal article" date="2020" name="Front. Microbiol.">
        <title>Genetic Organization of the aprX-lipA2 Operon Affects the Proteolytic Potential of Pseudomonas Species in Milk.</title>
        <authorList>
            <person name="Maier C."/>
            <person name="Huptas C."/>
            <person name="von Neubeck M."/>
            <person name="Scherer S."/>
            <person name="Wenning M."/>
            <person name="Lucking G."/>
        </authorList>
    </citation>
    <scope>NUCLEOTIDE SEQUENCE [LARGE SCALE GENOMIC DNA]</scope>
    <source>
        <strain evidence="4 6">WS 5404</strain>
        <strain evidence="3 5">WS 5405</strain>
    </source>
</reference>
<dbReference type="EMBL" id="JAAQYI010000015">
    <property type="protein sequence ID" value="NNA82237.1"/>
    <property type="molecule type" value="Genomic_DNA"/>
</dbReference>
<dbReference type="InterPro" id="IPR048494">
    <property type="entry name" value="Dit-like_N"/>
</dbReference>
<dbReference type="Pfam" id="PF21821">
    <property type="entry name" value="Dit_like"/>
    <property type="match status" value="1"/>
</dbReference>
<accession>A0A7Y1M7D2</accession>
<reference evidence="2" key="2">
    <citation type="journal article" date="2021" name="PeerJ">
        <title>Extensive microbial diversity within the chicken gut microbiome revealed by metagenomics and culture.</title>
        <authorList>
            <person name="Gilroy R."/>
            <person name="Ravi A."/>
            <person name="Getino M."/>
            <person name="Pursley I."/>
            <person name="Horton D.L."/>
            <person name="Alikhan N.F."/>
            <person name="Baker D."/>
            <person name="Gharbi K."/>
            <person name="Hall N."/>
            <person name="Watson M."/>
            <person name="Adriaenssens E.M."/>
            <person name="Foster-Nyarko E."/>
            <person name="Jarju S."/>
            <person name="Secka A."/>
            <person name="Antonio M."/>
            <person name="Oren A."/>
            <person name="Chaudhuri R.R."/>
            <person name="La Ragione R."/>
            <person name="Hildebrand F."/>
            <person name="Pallen M.J."/>
        </authorList>
    </citation>
    <scope>NUCLEOTIDE SEQUENCE</scope>
    <source>
        <strain evidence="2">ChiSjej2B20-17149</strain>
    </source>
</reference>
<feature type="domain" description="Dit-like phage tail protein N-terminal" evidence="1">
    <location>
        <begin position="27"/>
        <end position="170"/>
    </location>
</feature>
<evidence type="ECO:0000313" key="5">
    <source>
        <dbReference type="Proteomes" id="UP000535954"/>
    </source>
</evidence>
<comment type="caution">
    <text evidence="3">The sequence shown here is derived from an EMBL/GenBank/DDBJ whole genome shotgun (WGS) entry which is preliminary data.</text>
</comment>
<dbReference type="Proteomes" id="UP000535954">
    <property type="component" value="Unassembled WGS sequence"/>
</dbReference>
<dbReference type="RefSeq" id="WP_044274816.1">
    <property type="nucleotide sequence ID" value="NZ_DYTS01000051.1"/>
</dbReference>
<name>A0A7Y1M7D2_9PSED</name>
<dbReference type="Proteomes" id="UP000586252">
    <property type="component" value="Unassembled WGS sequence"/>
</dbReference>
<evidence type="ECO:0000259" key="1">
    <source>
        <dbReference type="Pfam" id="PF21821"/>
    </source>
</evidence>
<dbReference type="Proteomes" id="UP000752172">
    <property type="component" value="Unassembled WGS sequence"/>
</dbReference>
<evidence type="ECO:0000313" key="2">
    <source>
        <dbReference type="EMBL" id="HJH17620.1"/>
    </source>
</evidence>
<evidence type="ECO:0000313" key="4">
    <source>
        <dbReference type="EMBL" id="NNA82237.1"/>
    </source>
</evidence>